<proteinExistence type="predicted"/>
<comment type="caution">
    <text evidence="1">The sequence shown here is derived from an EMBL/GenBank/DDBJ whole genome shotgun (WGS) entry which is preliminary data.</text>
</comment>
<name>A0ACC1JE61_9FUNG</name>
<organism evidence="1 2">
    <name type="scientific">Linderina macrospora</name>
    <dbReference type="NCBI Taxonomy" id="4868"/>
    <lineage>
        <taxon>Eukaryota</taxon>
        <taxon>Fungi</taxon>
        <taxon>Fungi incertae sedis</taxon>
        <taxon>Zoopagomycota</taxon>
        <taxon>Kickxellomycotina</taxon>
        <taxon>Kickxellomycetes</taxon>
        <taxon>Kickxellales</taxon>
        <taxon>Kickxellaceae</taxon>
        <taxon>Linderina</taxon>
    </lineage>
</organism>
<protein>
    <submittedName>
        <fullName evidence="1">Uncharacterized protein</fullName>
    </submittedName>
</protein>
<reference evidence="1" key="1">
    <citation type="submission" date="2022-07" db="EMBL/GenBank/DDBJ databases">
        <title>Phylogenomic reconstructions and comparative analyses of Kickxellomycotina fungi.</title>
        <authorList>
            <person name="Reynolds N.K."/>
            <person name="Stajich J.E."/>
            <person name="Barry K."/>
            <person name="Grigoriev I.V."/>
            <person name="Crous P."/>
            <person name="Smith M.E."/>
        </authorList>
    </citation>
    <scope>NUCLEOTIDE SEQUENCE</scope>
    <source>
        <strain evidence="1">NRRL 5244</strain>
    </source>
</reference>
<gene>
    <name evidence="1" type="ORF">FBU59_001405</name>
</gene>
<dbReference type="Proteomes" id="UP001150603">
    <property type="component" value="Unassembled WGS sequence"/>
</dbReference>
<evidence type="ECO:0000313" key="1">
    <source>
        <dbReference type="EMBL" id="KAJ1948854.1"/>
    </source>
</evidence>
<keyword evidence="2" id="KW-1185">Reference proteome</keyword>
<feature type="non-terminal residue" evidence="1">
    <location>
        <position position="127"/>
    </location>
</feature>
<evidence type="ECO:0000313" key="2">
    <source>
        <dbReference type="Proteomes" id="UP001150603"/>
    </source>
</evidence>
<accession>A0ACC1JE61</accession>
<dbReference type="EMBL" id="JANBPW010000610">
    <property type="protein sequence ID" value="KAJ1948854.1"/>
    <property type="molecule type" value="Genomic_DNA"/>
</dbReference>
<sequence>MKFVALLVSSLAVVSGMPASNAAADSNLAKRVFGGSSIDANDLTFVVQLRFFLSKIFSSACTGSIIAPDTIITAAHCMYDPSTGKKIDPRNMLVYTGSHVRGDMNGVFATEIIPNPAWNRSSYSGDI</sequence>